<feature type="domain" description="GP-PDE" evidence="2">
    <location>
        <begin position="335"/>
        <end position="564"/>
    </location>
</feature>
<keyword evidence="1" id="KW-0812">Transmembrane</keyword>
<comment type="caution">
    <text evidence="3">The sequence shown here is derived from an EMBL/GenBank/DDBJ whole genome shotgun (WGS) entry which is preliminary data.</text>
</comment>
<dbReference type="PANTHER" id="PTHR46211:SF8">
    <property type="entry name" value="PHOSPHODIESTERASE"/>
    <property type="match status" value="1"/>
</dbReference>
<keyword evidence="1" id="KW-1133">Transmembrane helix</keyword>
<dbReference type="PANTHER" id="PTHR46211">
    <property type="entry name" value="GLYCEROPHOSPHORYL DIESTER PHOSPHODIESTERASE"/>
    <property type="match status" value="1"/>
</dbReference>
<dbReference type="Proteomes" id="UP001597251">
    <property type="component" value="Unassembled WGS sequence"/>
</dbReference>
<dbReference type="InterPro" id="IPR018476">
    <property type="entry name" value="GlyceroP-diester-Pdiesterase_M"/>
</dbReference>
<feature type="transmembrane region" description="Helical" evidence="1">
    <location>
        <begin position="167"/>
        <end position="197"/>
    </location>
</feature>
<keyword evidence="1" id="KW-0472">Membrane</keyword>
<keyword evidence="4" id="KW-1185">Reference proteome</keyword>
<dbReference type="SUPFAM" id="SSF51695">
    <property type="entry name" value="PLC-like phosphodiesterases"/>
    <property type="match status" value="1"/>
</dbReference>
<accession>A0ABW4BS55</accession>
<dbReference type="CDD" id="cd08579">
    <property type="entry name" value="GDPD_memb_like"/>
    <property type="match status" value="1"/>
</dbReference>
<feature type="transmembrane region" description="Helical" evidence="1">
    <location>
        <begin position="21"/>
        <end position="40"/>
    </location>
</feature>
<dbReference type="InterPro" id="IPR017946">
    <property type="entry name" value="PLC-like_Pdiesterase_TIM-brl"/>
</dbReference>
<proteinExistence type="predicted"/>
<feature type="transmembrane region" description="Helical" evidence="1">
    <location>
        <begin position="269"/>
        <end position="287"/>
    </location>
</feature>
<evidence type="ECO:0000313" key="4">
    <source>
        <dbReference type="Proteomes" id="UP001597251"/>
    </source>
</evidence>
<feature type="transmembrane region" description="Helical" evidence="1">
    <location>
        <begin position="307"/>
        <end position="327"/>
    </location>
</feature>
<dbReference type="InterPro" id="IPR030395">
    <property type="entry name" value="GP_PDE_dom"/>
</dbReference>
<dbReference type="Pfam" id="PF10110">
    <property type="entry name" value="GPDPase_memb"/>
    <property type="match status" value="1"/>
</dbReference>
<gene>
    <name evidence="3" type="ORF">ACFQ42_02390</name>
</gene>
<dbReference type="PROSITE" id="PS51704">
    <property type="entry name" value="GP_PDE"/>
    <property type="match status" value="1"/>
</dbReference>
<organism evidence="3 4">
    <name type="scientific">Companilactobacillus keshanensis</name>
    <dbReference type="NCBI Taxonomy" id="2486003"/>
    <lineage>
        <taxon>Bacteria</taxon>
        <taxon>Bacillati</taxon>
        <taxon>Bacillota</taxon>
        <taxon>Bacilli</taxon>
        <taxon>Lactobacillales</taxon>
        <taxon>Lactobacillaceae</taxon>
        <taxon>Companilactobacillus</taxon>
    </lineage>
</organism>
<dbReference type="Pfam" id="PF03009">
    <property type="entry name" value="GDPD"/>
    <property type="match status" value="1"/>
</dbReference>
<evidence type="ECO:0000259" key="2">
    <source>
        <dbReference type="PROSITE" id="PS51704"/>
    </source>
</evidence>
<feature type="transmembrane region" description="Helical" evidence="1">
    <location>
        <begin position="127"/>
        <end position="147"/>
    </location>
</feature>
<sequence length="588" mass="68368">MGSFRDFRTLNQTFWSNFWKYSQIIILVEMSINLIVIPILNVLTNSILDWGNVNYVSYTNILELITKKPLVILGLLFILLLILILIFCQFTLLLTSFQAIKSHANLRWRDYFKDILKNVYQMSFKGFGFFLLYFLLVLPIGDIGFYSNLLNKVKVPEFILEWIFQEHFYIGALLIISYLVIFYIGLRWLFVLPAIIFENKTIRQSIHYSWNMTRNRTIHYLLIFLIISLIVPLIFEGILFLIIGLQWLIDKIPIIRFPMAIINMTIVQLVNYSASIYGTSIAALIILSKTKTTYFASTRNKRAHKWFWALLAASILFSFMSYNTIYFKGWLLERPVTISHRGVDNGNGVQNSIPALRKTSKEKPTYIEMDIQETKDHQYVVYHDTTLKGLAGINKRPSQMTLAQLKKVKIHENGKTAHIASFDDYLAESTMLHQKLLIEYKDVNGNSANFVKGFAHKYNRQLQHNGDMVHSLDYNYIQESKKYMPSVPASYILSYNLSGVPKTRANAFTMEYTTLNSTFIDESHAIHKQVFAWTVNDTSAMDQMIFLDVDGIITDNLADLKQEIKNNFDDTSYATRIFNYVVQMQRPF</sequence>
<dbReference type="RefSeq" id="WP_125674607.1">
    <property type="nucleotide sequence ID" value="NZ_JBHTOI010000005.1"/>
</dbReference>
<protein>
    <submittedName>
        <fullName evidence="3">Glycerophosphoryl diester phosphodiesterase membrane domain-containing protein</fullName>
    </submittedName>
</protein>
<evidence type="ECO:0000313" key="3">
    <source>
        <dbReference type="EMBL" id="MFD1417610.1"/>
    </source>
</evidence>
<feature type="transmembrane region" description="Helical" evidence="1">
    <location>
        <begin position="70"/>
        <end position="94"/>
    </location>
</feature>
<dbReference type="Gene3D" id="3.20.20.190">
    <property type="entry name" value="Phosphatidylinositol (PI) phosphodiesterase"/>
    <property type="match status" value="1"/>
</dbReference>
<name>A0ABW4BS55_9LACO</name>
<reference evidence="4" key="1">
    <citation type="journal article" date="2019" name="Int. J. Syst. Evol. Microbiol.">
        <title>The Global Catalogue of Microorganisms (GCM) 10K type strain sequencing project: providing services to taxonomists for standard genome sequencing and annotation.</title>
        <authorList>
            <consortium name="The Broad Institute Genomics Platform"/>
            <consortium name="The Broad Institute Genome Sequencing Center for Infectious Disease"/>
            <person name="Wu L."/>
            <person name="Ma J."/>
        </authorList>
    </citation>
    <scope>NUCLEOTIDE SEQUENCE [LARGE SCALE GENOMIC DNA]</scope>
    <source>
        <strain evidence="4">CCM 8936</strain>
    </source>
</reference>
<dbReference type="EMBL" id="JBHTOI010000005">
    <property type="protein sequence ID" value="MFD1417610.1"/>
    <property type="molecule type" value="Genomic_DNA"/>
</dbReference>
<evidence type="ECO:0000256" key="1">
    <source>
        <dbReference type="SAM" id="Phobius"/>
    </source>
</evidence>
<feature type="transmembrane region" description="Helical" evidence="1">
    <location>
        <begin position="218"/>
        <end position="249"/>
    </location>
</feature>